<dbReference type="Proteomes" id="UP001152523">
    <property type="component" value="Unassembled WGS sequence"/>
</dbReference>
<feature type="non-terminal residue" evidence="1">
    <location>
        <position position="70"/>
    </location>
</feature>
<organism evidence="1 2">
    <name type="scientific">Cuscuta epithymum</name>
    <dbReference type="NCBI Taxonomy" id="186058"/>
    <lineage>
        <taxon>Eukaryota</taxon>
        <taxon>Viridiplantae</taxon>
        <taxon>Streptophyta</taxon>
        <taxon>Embryophyta</taxon>
        <taxon>Tracheophyta</taxon>
        <taxon>Spermatophyta</taxon>
        <taxon>Magnoliopsida</taxon>
        <taxon>eudicotyledons</taxon>
        <taxon>Gunneridae</taxon>
        <taxon>Pentapetalae</taxon>
        <taxon>asterids</taxon>
        <taxon>lamiids</taxon>
        <taxon>Solanales</taxon>
        <taxon>Convolvulaceae</taxon>
        <taxon>Cuscuteae</taxon>
        <taxon>Cuscuta</taxon>
        <taxon>Cuscuta subgen. Cuscuta</taxon>
    </lineage>
</organism>
<protein>
    <submittedName>
        <fullName evidence="1">Uncharacterized protein</fullName>
    </submittedName>
</protein>
<sequence length="70" mass="7635">MTSSEGDDKQRLCSAMAPPFLSNLAALGPKPISSPSVFFRVLPAMISDRIEAASGYIWAAMVARWWCSGW</sequence>
<accession>A0AAV0FAN3</accession>
<gene>
    <name evidence="1" type="ORF">CEPIT_LOCUS32263</name>
</gene>
<comment type="caution">
    <text evidence="1">The sequence shown here is derived from an EMBL/GenBank/DDBJ whole genome shotgun (WGS) entry which is preliminary data.</text>
</comment>
<dbReference type="AlphaFoldDB" id="A0AAV0FAN3"/>
<reference evidence="1" key="1">
    <citation type="submission" date="2022-07" db="EMBL/GenBank/DDBJ databases">
        <authorList>
            <person name="Macas J."/>
            <person name="Novak P."/>
            <person name="Neumann P."/>
        </authorList>
    </citation>
    <scope>NUCLEOTIDE SEQUENCE</scope>
</reference>
<name>A0AAV0FAN3_9ASTE</name>
<dbReference type="EMBL" id="CAMAPF010000972">
    <property type="protein sequence ID" value="CAH9132548.1"/>
    <property type="molecule type" value="Genomic_DNA"/>
</dbReference>
<evidence type="ECO:0000313" key="1">
    <source>
        <dbReference type="EMBL" id="CAH9132548.1"/>
    </source>
</evidence>
<proteinExistence type="predicted"/>
<keyword evidence="2" id="KW-1185">Reference proteome</keyword>
<evidence type="ECO:0000313" key="2">
    <source>
        <dbReference type="Proteomes" id="UP001152523"/>
    </source>
</evidence>